<dbReference type="InterPro" id="IPR029066">
    <property type="entry name" value="PLP-binding_barrel"/>
</dbReference>
<accession>A0A9X3S795</accession>
<dbReference type="CDD" id="cd00635">
    <property type="entry name" value="PLPDE_III_YBL036c_like"/>
    <property type="match status" value="1"/>
</dbReference>
<dbReference type="PIRSF" id="PIRSF004848">
    <property type="entry name" value="YBL036c_PLPDEIII"/>
    <property type="match status" value="1"/>
</dbReference>
<dbReference type="InterPro" id="IPR011078">
    <property type="entry name" value="PyrdxlP_homeostasis"/>
</dbReference>
<comment type="cofactor">
    <cofactor evidence="2">
        <name>pyridoxal 5'-phosphate</name>
        <dbReference type="ChEBI" id="CHEBI:597326"/>
    </cofactor>
</comment>
<feature type="domain" description="Alanine racemase N-terminal" evidence="4">
    <location>
        <begin position="9"/>
        <end position="214"/>
    </location>
</feature>
<sequence length="215" mass="23627">MPRQFTGLDADRIRANLERIKNRIADAGRDPAEVDILAAVKYVPVDEIGTLKDAGLTLLGENRAQELEDKATRFPDFRWHFIGQLQSRKVKQILPFATLIHSVASESALSQLAKHAEPTTEILLEVNVAGEADKAGIAPQDLPRYLELSPVKVVGLMTMPPFVEDPEANRPHFARLKELADEHGLRHLSMGTSQDFAVAAGEGATIVRIGTTLYT</sequence>
<evidence type="ECO:0000256" key="2">
    <source>
        <dbReference type="PIRSR" id="PIRSR004848-1"/>
    </source>
</evidence>
<keyword evidence="6" id="KW-1185">Reference proteome</keyword>
<comment type="caution">
    <text evidence="5">The sequence shown here is derived from an EMBL/GenBank/DDBJ whole genome shotgun (WGS) entry which is preliminary data.</text>
</comment>
<dbReference type="EMBL" id="JAPDDP010000015">
    <property type="protein sequence ID" value="MDA0180784.1"/>
    <property type="molecule type" value="Genomic_DNA"/>
</dbReference>
<comment type="similarity">
    <text evidence="3">Belongs to the pyridoxal phosphate-binding protein YggS/PROSC family.</text>
</comment>
<gene>
    <name evidence="5" type="ORF">OJ997_10810</name>
</gene>
<proteinExistence type="inferred from homology"/>
<dbReference type="Proteomes" id="UP001147653">
    <property type="component" value="Unassembled WGS sequence"/>
</dbReference>
<dbReference type="GO" id="GO:0030170">
    <property type="term" value="F:pyridoxal phosphate binding"/>
    <property type="evidence" value="ECO:0007669"/>
    <property type="project" value="InterPro"/>
</dbReference>
<protein>
    <submittedName>
        <fullName evidence="5">YggS family pyridoxal phosphate enzyme</fullName>
    </submittedName>
</protein>
<evidence type="ECO:0000313" key="6">
    <source>
        <dbReference type="Proteomes" id="UP001147653"/>
    </source>
</evidence>
<dbReference type="SUPFAM" id="SSF51419">
    <property type="entry name" value="PLP-binding barrel"/>
    <property type="match status" value="1"/>
</dbReference>
<evidence type="ECO:0000256" key="1">
    <source>
        <dbReference type="ARBA" id="ARBA00022898"/>
    </source>
</evidence>
<dbReference type="RefSeq" id="WP_270025096.1">
    <property type="nucleotide sequence ID" value="NZ_JAPDDP010000015.1"/>
</dbReference>
<dbReference type="Pfam" id="PF01168">
    <property type="entry name" value="Ala_racemase_N"/>
    <property type="match status" value="1"/>
</dbReference>
<dbReference type="PROSITE" id="PS01211">
    <property type="entry name" value="UPF0001"/>
    <property type="match status" value="1"/>
</dbReference>
<evidence type="ECO:0000313" key="5">
    <source>
        <dbReference type="EMBL" id="MDA0180784.1"/>
    </source>
</evidence>
<evidence type="ECO:0000256" key="3">
    <source>
        <dbReference type="RuleBase" id="RU004514"/>
    </source>
</evidence>
<evidence type="ECO:0000259" key="4">
    <source>
        <dbReference type="Pfam" id="PF01168"/>
    </source>
</evidence>
<feature type="modified residue" description="N6-(pyridoxal phosphate)lysine" evidence="2">
    <location>
        <position position="41"/>
    </location>
</feature>
<dbReference type="PANTHER" id="PTHR10146">
    <property type="entry name" value="PROLINE SYNTHETASE CO-TRANSCRIBED BACTERIAL HOMOLOG PROTEIN"/>
    <property type="match status" value="1"/>
</dbReference>
<dbReference type="Gene3D" id="3.20.20.10">
    <property type="entry name" value="Alanine racemase"/>
    <property type="match status" value="1"/>
</dbReference>
<organism evidence="5 6">
    <name type="scientific">Solirubrobacter phytolaccae</name>
    <dbReference type="NCBI Taxonomy" id="1404360"/>
    <lineage>
        <taxon>Bacteria</taxon>
        <taxon>Bacillati</taxon>
        <taxon>Actinomycetota</taxon>
        <taxon>Thermoleophilia</taxon>
        <taxon>Solirubrobacterales</taxon>
        <taxon>Solirubrobacteraceae</taxon>
        <taxon>Solirubrobacter</taxon>
    </lineage>
</organism>
<name>A0A9X3S795_9ACTN</name>
<dbReference type="AlphaFoldDB" id="A0A9X3S795"/>
<dbReference type="InterPro" id="IPR001608">
    <property type="entry name" value="Ala_racemase_N"/>
</dbReference>
<keyword evidence="1 2" id="KW-0663">Pyridoxal phosphate</keyword>
<reference evidence="5" key="1">
    <citation type="submission" date="2022-10" db="EMBL/GenBank/DDBJ databases">
        <title>The WGS of Solirubrobacter phytolaccae KCTC 29190.</title>
        <authorList>
            <person name="Jiang Z."/>
        </authorList>
    </citation>
    <scope>NUCLEOTIDE SEQUENCE</scope>
    <source>
        <strain evidence="5">KCTC 29190</strain>
    </source>
</reference>
<dbReference type="PANTHER" id="PTHR10146:SF14">
    <property type="entry name" value="PYRIDOXAL PHOSPHATE HOMEOSTASIS PROTEIN"/>
    <property type="match status" value="1"/>
</dbReference>